<dbReference type="AlphaFoldDB" id="G5H7U5"/>
<feature type="repeat" description="TPR" evidence="3">
    <location>
        <begin position="217"/>
        <end position="250"/>
    </location>
</feature>
<dbReference type="SUPFAM" id="SSF48452">
    <property type="entry name" value="TPR-like"/>
    <property type="match status" value="2"/>
</dbReference>
<evidence type="ECO:0000313" key="4">
    <source>
        <dbReference type="EMBL" id="EHB92544.1"/>
    </source>
</evidence>
<dbReference type="PANTHER" id="PTHR12558:SF13">
    <property type="entry name" value="CELL DIVISION CYCLE PROTEIN 27 HOMOLOG"/>
    <property type="match status" value="1"/>
</dbReference>
<dbReference type="PATRIC" id="fig|742725.3.peg.799"/>
<dbReference type="InterPro" id="IPR019734">
    <property type="entry name" value="TPR_rpt"/>
</dbReference>
<feature type="repeat" description="TPR" evidence="3">
    <location>
        <begin position="115"/>
        <end position="148"/>
    </location>
</feature>
<dbReference type="eggNOG" id="COG0457">
    <property type="taxonomic scope" value="Bacteria"/>
</dbReference>
<evidence type="ECO:0000256" key="2">
    <source>
        <dbReference type="ARBA" id="ARBA00022803"/>
    </source>
</evidence>
<dbReference type="GeneID" id="92816238"/>
<dbReference type="SMART" id="SM00028">
    <property type="entry name" value="TPR"/>
    <property type="match status" value="6"/>
</dbReference>
<dbReference type="PANTHER" id="PTHR12558">
    <property type="entry name" value="CELL DIVISION CYCLE 16,23,27"/>
    <property type="match status" value="1"/>
</dbReference>
<dbReference type="OrthoDB" id="9814220at2"/>
<dbReference type="PROSITE" id="PS51257">
    <property type="entry name" value="PROKAR_LIPOPROTEIN"/>
    <property type="match status" value="1"/>
</dbReference>
<evidence type="ECO:0000256" key="3">
    <source>
        <dbReference type="PROSITE-ProRule" id="PRU00339"/>
    </source>
</evidence>
<dbReference type="Pfam" id="PF07719">
    <property type="entry name" value="TPR_2"/>
    <property type="match status" value="1"/>
</dbReference>
<organism evidence="4 5">
    <name type="scientific">Alistipes indistinctus YIT 12060</name>
    <dbReference type="NCBI Taxonomy" id="742725"/>
    <lineage>
        <taxon>Bacteria</taxon>
        <taxon>Pseudomonadati</taxon>
        <taxon>Bacteroidota</taxon>
        <taxon>Bacteroidia</taxon>
        <taxon>Bacteroidales</taxon>
        <taxon>Rikenellaceae</taxon>
        <taxon>Alistipes</taxon>
    </lineage>
</organism>
<evidence type="ECO:0000256" key="1">
    <source>
        <dbReference type="ARBA" id="ARBA00022737"/>
    </source>
</evidence>
<accession>G5H7U5</accession>
<dbReference type="Gene3D" id="1.25.40.10">
    <property type="entry name" value="Tetratricopeptide repeat domain"/>
    <property type="match status" value="2"/>
</dbReference>
<dbReference type="RefSeq" id="WP_009133554.1">
    <property type="nucleotide sequence ID" value="NZ_CP102250.1"/>
</dbReference>
<dbReference type="InterPro" id="IPR013105">
    <property type="entry name" value="TPR_2"/>
</dbReference>
<proteinExistence type="predicted"/>
<name>G5H7U5_9BACT</name>
<dbReference type="Pfam" id="PF14559">
    <property type="entry name" value="TPR_19"/>
    <property type="match status" value="1"/>
</dbReference>
<protein>
    <submittedName>
        <fullName evidence="4">Uncharacterized protein</fullName>
    </submittedName>
</protein>
<keyword evidence="5" id="KW-1185">Reference proteome</keyword>
<dbReference type="STRING" id="742725.HMPREF9450_00748"/>
<sequence>MKGSNLFYIAVTATVLLSCSVVSHGGSRGAAADPTVRAAKYYPTPERATFLYTEGLKNSLMHGDPRRSAALFGEVLKLDSLHAPTYYELANLFAQTPQQAIPYSRNALRLDSANTWYLTQLGQLYLGTKAYDSALRVYNKLLKLAPGNPDNYVRLAALYEQQGQPFSAISVLDTAETRFGIIEGVSGYKRQLLINVKLYDKALREAKELTANFPYDASNFVALAETYAAIGRDSLALDAYKQARTLSPNNTQVLVSLNEFYKRRGDDVNFLSTARQLFEANDIPLETKIDFFKEITSSKDFYRANFFQINNLISDLAIKNPNDFRITQLYGNHLISSGNLEGALQLYKSHVTDSAPQREVFTEILDMESYLKHPDSVAKYTTLALEKFPSDPEFYLRKGFGMFYFMEDYAGAEKEFLKALKLTRTDSLRSVIYGTLGDNRQKMEDGPGAYGYYRKGLKYDPDNSMILNNYSYYLSEKDEKLSLADKMSEKACELSPNNPTYLDTRAWVLFKLGRYEEAKTLMQQALALDQSGSDELFLHYGDILYALKDNFMAVFYWEKAREKGYDSEEIDKRLKQVETK</sequence>
<dbReference type="HOGENOM" id="CLU_007251_3_1_10"/>
<keyword evidence="1" id="KW-0677">Repeat</keyword>
<gene>
    <name evidence="4" type="ORF">HMPREF9450_00748</name>
</gene>
<dbReference type="EMBL" id="ADLD01000009">
    <property type="protein sequence ID" value="EHB92544.1"/>
    <property type="molecule type" value="Genomic_DNA"/>
</dbReference>
<dbReference type="InterPro" id="IPR011990">
    <property type="entry name" value="TPR-like_helical_dom_sf"/>
</dbReference>
<reference evidence="4 5" key="1">
    <citation type="submission" date="2011-08" db="EMBL/GenBank/DDBJ databases">
        <title>The Genome Sequence of Alistipes indistinctus YIT 12060.</title>
        <authorList>
            <consortium name="The Broad Institute Genome Sequencing Platform"/>
            <person name="Earl A."/>
            <person name="Ward D."/>
            <person name="Feldgarden M."/>
            <person name="Gevers D."/>
            <person name="Morotomi M."/>
            <person name="Young S.K."/>
            <person name="Zeng Q."/>
            <person name="Gargeya S."/>
            <person name="Fitzgerald M."/>
            <person name="Haas B."/>
            <person name="Abouelleil A."/>
            <person name="Alvarado L."/>
            <person name="Arachchi H.M."/>
            <person name="Berlin A."/>
            <person name="Brown A."/>
            <person name="Chapman S.B."/>
            <person name="Chen Z."/>
            <person name="Dunbar C."/>
            <person name="Freedman E."/>
            <person name="Gearin G."/>
            <person name="Gellesch M."/>
            <person name="Goldberg J."/>
            <person name="Griggs A."/>
            <person name="Gujja S."/>
            <person name="Heiman D."/>
            <person name="Howarth C."/>
            <person name="Larson L."/>
            <person name="Lui A."/>
            <person name="MacDonald P.J.P."/>
            <person name="Montmayeur A."/>
            <person name="Murphy C."/>
            <person name="Neiman D."/>
            <person name="Pearson M."/>
            <person name="Priest M."/>
            <person name="Roberts A."/>
            <person name="Saif S."/>
            <person name="Shea T."/>
            <person name="Shenoy N."/>
            <person name="Sisk P."/>
            <person name="Stolte C."/>
            <person name="Sykes S."/>
            <person name="Wortman J."/>
            <person name="Nusbaum C."/>
            <person name="Birren B."/>
        </authorList>
    </citation>
    <scope>NUCLEOTIDE SEQUENCE [LARGE SCALE GENOMIC DNA]</scope>
    <source>
        <strain evidence="4 5">YIT 12060</strain>
    </source>
</reference>
<dbReference type="PROSITE" id="PS50005">
    <property type="entry name" value="TPR"/>
    <property type="match status" value="2"/>
</dbReference>
<evidence type="ECO:0000313" key="5">
    <source>
        <dbReference type="Proteomes" id="UP000006008"/>
    </source>
</evidence>
<keyword evidence="2 3" id="KW-0802">TPR repeat</keyword>
<dbReference type="Proteomes" id="UP000006008">
    <property type="component" value="Unassembled WGS sequence"/>
</dbReference>
<dbReference type="SUPFAM" id="SSF81901">
    <property type="entry name" value="HCP-like"/>
    <property type="match status" value="1"/>
</dbReference>
<comment type="caution">
    <text evidence="4">The sequence shown here is derived from an EMBL/GenBank/DDBJ whole genome shotgun (WGS) entry which is preliminary data.</text>
</comment>